<dbReference type="EMBL" id="JAEUXJ010000055">
    <property type="protein sequence ID" value="MBL6459575.1"/>
    <property type="molecule type" value="Genomic_DNA"/>
</dbReference>
<evidence type="ECO:0000313" key="8">
    <source>
        <dbReference type="Proteomes" id="UP000606490"/>
    </source>
</evidence>
<evidence type="ECO:0000256" key="4">
    <source>
        <dbReference type="ARBA" id="ARBA00023315"/>
    </source>
</evidence>
<dbReference type="InterPro" id="IPR051321">
    <property type="entry name" value="PHA/PHB_synthase"/>
</dbReference>
<dbReference type="RefSeq" id="WP_202829305.1">
    <property type="nucleotide sequence ID" value="NZ_JAEUXJ010000055.1"/>
</dbReference>
<feature type="compositionally biased region" description="Polar residues" evidence="5">
    <location>
        <begin position="1"/>
        <end position="14"/>
    </location>
</feature>
<evidence type="ECO:0000256" key="5">
    <source>
        <dbReference type="SAM" id="MobiDB-lite"/>
    </source>
</evidence>
<sequence length="640" mass="71096">MADQSSGENGQSGHLDQGRGDLPLGPEAMLSVWASWVEAMSGSASWDWASYANPWWQMTTDQLGGTLAKDPFLRSVDQMWNANPLRDVVPVDWAEVARALRTVWLRSLRQPSVAFASAAELNASLWRSATEAWSEAGRRWWDAAGASPAQPASSPDKRFAAPEWHANPAYRTLKEAYLLASAWLLEQSAAQADGMDEAERRWLDFHLRQFVDAMSPTLLLASNPAALRRAMETGGASLANGARNLAADLKDGRLSMVDATAFAPGRNLALSPGKVVHRNRLLELIQYEPMTKDAHRTPLLVMPPWINKFYILDMQPKNSMVRHLVSQGFTVFMVSWKNPDASMEETSFEDYMDLGPLEASDVVREITGAESINVMGYCIGGTLLAMTLAWLARKGDKRFNAATFMVSLQDFTRVGDTAVFMDEPAMDLVERQMMERGYLDSREMSNMFNLLRSNDLIWANVVNNYLMGEKPPAFDLLYWNSDGTRMCRTAHAWYLRNTYKENNLIVPGKIELKGEPIDLGRIALDVYAVGAEKDHIVPWDAAWRITQLVGGKVRYVLASSGHIAGIINPPGGKGTYWINEAQAATPEEWRKAATKHDGSWWTDWTAWLAARSGEKAKPPSMGSAAHPPIADAPGTYVLEK</sequence>
<evidence type="ECO:0000256" key="3">
    <source>
        <dbReference type="ARBA" id="ARBA00022679"/>
    </source>
</evidence>
<accession>A0ABS1VD73</accession>
<evidence type="ECO:0000256" key="2">
    <source>
        <dbReference type="ARBA" id="ARBA00022490"/>
    </source>
</evidence>
<proteinExistence type="predicted"/>
<name>A0ABS1VD73_9PROT</name>
<reference evidence="7 8" key="1">
    <citation type="submission" date="2021-01" db="EMBL/GenBank/DDBJ databases">
        <title>Belnapia mucosa sp. nov. and Belnapia arida sp. nov., isolated from the Tabernas Desert (Almeria, Spain).</title>
        <authorList>
            <person name="Molina-Menor E."/>
            <person name="Vidal-Verdu A."/>
            <person name="Calonge A."/>
            <person name="Satari L."/>
            <person name="Pereto Magraner J."/>
            <person name="Porcar Miralles M."/>
        </authorList>
    </citation>
    <scope>NUCLEOTIDE SEQUENCE [LARGE SCALE GENOMIC DNA]</scope>
    <source>
        <strain evidence="7 8">T6</strain>
    </source>
</reference>
<dbReference type="PANTHER" id="PTHR36837:SF5">
    <property type="entry name" value="POLY-3-HYDROXYBUTYRATE SYNTHASE"/>
    <property type="match status" value="1"/>
</dbReference>
<dbReference type="Pfam" id="PF07167">
    <property type="entry name" value="PhaC_N"/>
    <property type="match status" value="1"/>
</dbReference>
<evidence type="ECO:0000313" key="7">
    <source>
        <dbReference type="EMBL" id="MBL6459575.1"/>
    </source>
</evidence>
<feature type="region of interest" description="Disordered" evidence="5">
    <location>
        <begin position="1"/>
        <end position="20"/>
    </location>
</feature>
<protein>
    <submittedName>
        <fullName evidence="7">Class I poly(R)-hydroxyalkanoic acid synthase</fullName>
    </submittedName>
</protein>
<dbReference type="InterPro" id="IPR029058">
    <property type="entry name" value="AB_hydrolase_fold"/>
</dbReference>
<keyword evidence="2" id="KW-0963">Cytoplasm</keyword>
<evidence type="ECO:0000256" key="1">
    <source>
        <dbReference type="ARBA" id="ARBA00004496"/>
    </source>
</evidence>
<dbReference type="Gene3D" id="3.40.50.1820">
    <property type="entry name" value="alpha/beta hydrolase"/>
    <property type="match status" value="1"/>
</dbReference>
<dbReference type="NCBIfam" id="TIGR01838">
    <property type="entry name" value="PHA_synth_I"/>
    <property type="match status" value="1"/>
</dbReference>
<dbReference type="SUPFAM" id="SSF53474">
    <property type="entry name" value="alpha/beta-Hydrolases"/>
    <property type="match status" value="1"/>
</dbReference>
<keyword evidence="3" id="KW-0808">Transferase</keyword>
<keyword evidence="4" id="KW-0012">Acyltransferase</keyword>
<feature type="domain" description="Poly-beta-hydroxybutyrate polymerase N-terminal" evidence="6">
    <location>
        <begin position="156"/>
        <end position="323"/>
    </location>
</feature>
<feature type="region of interest" description="Disordered" evidence="5">
    <location>
        <begin position="615"/>
        <end position="634"/>
    </location>
</feature>
<organism evidence="7 8">
    <name type="scientific">Belnapia mucosa</name>
    <dbReference type="NCBI Taxonomy" id="2804532"/>
    <lineage>
        <taxon>Bacteria</taxon>
        <taxon>Pseudomonadati</taxon>
        <taxon>Pseudomonadota</taxon>
        <taxon>Alphaproteobacteria</taxon>
        <taxon>Acetobacterales</taxon>
        <taxon>Roseomonadaceae</taxon>
        <taxon>Belnapia</taxon>
    </lineage>
</organism>
<dbReference type="InterPro" id="IPR010941">
    <property type="entry name" value="PhaC_N"/>
</dbReference>
<keyword evidence="8" id="KW-1185">Reference proteome</keyword>
<comment type="subcellular location">
    <subcellularLocation>
        <location evidence="1">Cytoplasm</location>
    </subcellularLocation>
</comment>
<comment type="caution">
    <text evidence="7">The sequence shown here is derived from an EMBL/GenBank/DDBJ whole genome shotgun (WGS) entry which is preliminary data.</text>
</comment>
<dbReference type="InterPro" id="IPR010963">
    <property type="entry name" value="PHA_synth_I"/>
</dbReference>
<gene>
    <name evidence="7" type="primary">phaC</name>
    <name evidence="7" type="ORF">JMJ55_30170</name>
</gene>
<evidence type="ECO:0000259" key="6">
    <source>
        <dbReference type="Pfam" id="PF07167"/>
    </source>
</evidence>
<dbReference type="Proteomes" id="UP000606490">
    <property type="component" value="Unassembled WGS sequence"/>
</dbReference>
<dbReference type="PANTHER" id="PTHR36837">
    <property type="entry name" value="POLY(3-HYDROXYALKANOATE) POLYMERASE SUBUNIT PHAC"/>
    <property type="match status" value="1"/>
</dbReference>